<dbReference type="Proteomes" id="UP000679992">
    <property type="component" value="Unassembled WGS sequence"/>
</dbReference>
<reference evidence="1 2" key="1">
    <citation type="submission" date="2021-03" db="EMBL/GenBank/DDBJ databases">
        <title>Antimicrobial resistance genes in bacteria isolated from Japanese honey, and their potential for conferring macrolide and lincosamide resistance in the American foulbrood pathogen Paenibacillus larvae.</title>
        <authorList>
            <person name="Okamoto M."/>
            <person name="Kumagai M."/>
            <person name="Kanamori H."/>
            <person name="Takamatsu D."/>
        </authorList>
    </citation>
    <scope>NUCLEOTIDE SEQUENCE [LARGE SCALE GENOMIC DNA]</scope>
    <source>
        <strain evidence="1 2">J42TS3</strain>
    </source>
</reference>
<dbReference type="InterPro" id="IPR008929">
    <property type="entry name" value="Chondroitin_lyas"/>
</dbReference>
<dbReference type="PANTHER" id="PTHR38045">
    <property type="entry name" value="CHROMOSOME 1, WHOLE GENOME SHOTGUN SEQUENCE"/>
    <property type="match status" value="1"/>
</dbReference>
<dbReference type="PANTHER" id="PTHR38045:SF1">
    <property type="entry name" value="HEPARINASE II_III-LIKE PROTEIN"/>
    <property type="match status" value="1"/>
</dbReference>
<accession>A0ABQ4MF66</accession>
<organism evidence="1 2">
    <name type="scientific">Paenibacillus vini</name>
    <dbReference type="NCBI Taxonomy" id="1476024"/>
    <lineage>
        <taxon>Bacteria</taxon>
        <taxon>Bacillati</taxon>
        <taxon>Bacillota</taxon>
        <taxon>Bacilli</taxon>
        <taxon>Bacillales</taxon>
        <taxon>Paenibacillaceae</taxon>
        <taxon>Paenibacillus</taxon>
    </lineage>
</organism>
<dbReference type="Gene3D" id="2.70.98.70">
    <property type="match status" value="1"/>
</dbReference>
<sequence length="610" mass="68801">MDITKLAELVRNMTPAGPELYYPGGDGATFWNMVRSSGDYAADVAEITSEGRRLLAAPAEELTYSLFSLFYKQGSRLEYESVYFEKRRRLGTFAILSLLEPECERYEAALLDAVWSICGEVTWCLPAHLSNDESPRKAIDLFAAETGFTLAELRLLLGERLPPMLRAVIGEMVDERLFQPFLENGPYSWEEAEHNWSAVCAGSIGSAALLLLHEERDNERLARILEKTQRSMGFYLRGFGDDGACLEGLSYWNYGFGYFVYYSDLLSKRSGGKLDWFSEEKVRRIAGFQQKCFLGGNAVVNFSDALPHASVQLGLSRYLAAKYEEVQSPPVSLRADFREDHCSRWAPALRNLLWRGLAEDCADWGPGDFWLEDAGWLISRADTEAGTFGFAAKGGHNDEPHNHNDLGQFILAGGGDFFLSDLGCGEYTKDYFREARYVYDCNGSQGHSVPIIDGVLQSEGRGKAATILEQLISDAEIRLAVELSAAYICEGLESFTRSWVWRKTALPQLEMQDVYRFASAPQRLTERFISLIKPVESETAGVLLLAFGSMGLELHYDFERLRTEVNEITFRNHFGEDTVYYALDFHLKKPEANTELEILFKFKFTNINIS</sequence>
<dbReference type="SUPFAM" id="SSF48230">
    <property type="entry name" value="Chondroitin AC/alginate lyase"/>
    <property type="match status" value="1"/>
</dbReference>
<name>A0ABQ4MF66_9BACL</name>
<dbReference type="EMBL" id="BOSL01000013">
    <property type="protein sequence ID" value="GIP54645.1"/>
    <property type="molecule type" value="Genomic_DNA"/>
</dbReference>
<gene>
    <name evidence="1" type="ORF">J42TS3_36800</name>
</gene>
<dbReference type="Gene3D" id="1.50.10.100">
    <property type="entry name" value="Chondroitin AC/alginate lyase"/>
    <property type="match status" value="1"/>
</dbReference>
<comment type="caution">
    <text evidence="1">The sequence shown here is derived from an EMBL/GenBank/DDBJ whole genome shotgun (WGS) entry which is preliminary data.</text>
</comment>
<dbReference type="RefSeq" id="WP_213655880.1">
    <property type="nucleotide sequence ID" value="NZ_BOSL01000013.1"/>
</dbReference>
<protein>
    <submittedName>
        <fullName evidence="1">Heparinase</fullName>
    </submittedName>
</protein>
<keyword evidence="2" id="KW-1185">Reference proteome</keyword>
<proteinExistence type="predicted"/>
<evidence type="ECO:0000313" key="1">
    <source>
        <dbReference type="EMBL" id="GIP54645.1"/>
    </source>
</evidence>
<evidence type="ECO:0000313" key="2">
    <source>
        <dbReference type="Proteomes" id="UP000679992"/>
    </source>
</evidence>